<name>A0A9N9BJL2_9GLOM</name>
<dbReference type="OrthoDB" id="2555959at2759"/>
<dbReference type="AlphaFoldDB" id="A0A9N9BJL2"/>
<keyword evidence="2" id="KW-1185">Reference proteome</keyword>
<comment type="caution">
    <text evidence="1">The sequence shown here is derived from an EMBL/GenBank/DDBJ whole genome shotgun (WGS) entry which is preliminary data.</text>
</comment>
<feature type="non-terminal residue" evidence="1">
    <location>
        <position position="1"/>
    </location>
</feature>
<sequence length="46" mass="5031">GMAFAIAGNYVADLIEKEYPDTTGVFVKKRYNKTSTAPTNSESQDT</sequence>
<reference evidence="1" key="1">
    <citation type="submission" date="2021-06" db="EMBL/GenBank/DDBJ databases">
        <authorList>
            <person name="Kallberg Y."/>
            <person name="Tangrot J."/>
            <person name="Rosling A."/>
        </authorList>
    </citation>
    <scope>NUCLEOTIDE SEQUENCE</scope>
    <source>
        <strain evidence="1">CL551</strain>
    </source>
</reference>
<evidence type="ECO:0000313" key="2">
    <source>
        <dbReference type="Proteomes" id="UP000789342"/>
    </source>
</evidence>
<gene>
    <name evidence="1" type="ORF">AMORRO_LOCUS6433</name>
</gene>
<dbReference type="EMBL" id="CAJVPV010004288">
    <property type="protein sequence ID" value="CAG8570269.1"/>
    <property type="molecule type" value="Genomic_DNA"/>
</dbReference>
<accession>A0A9N9BJL2</accession>
<protein>
    <submittedName>
        <fullName evidence="1">9627_t:CDS:1</fullName>
    </submittedName>
</protein>
<organism evidence="1 2">
    <name type="scientific">Acaulospora morrowiae</name>
    <dbReference type="NCBI Taxonomy" id="94023"/>
    <lineage>
        <taxon>Eukaryota</taxon>
        <taxon>Fungi</taxon>
        <taxon>Fungi incertae sedis</taxon>
        <taxon>Mucoromycota</taxon>
        <taxon>Glomeromycotina</taxon>
        <taxon>Glomeromycetes</taxon>
        <taxon>Diversisporales</taxon>
        <taxon>Acaulosporaceae</taxon>
        <taxon>Acaulospora</taxon>
    </lineage>
</organism>
<evidence type="ECO:0000313" key="1">
    <source>
        <dbReference type="EMBL" id="CAG8570269.1"/>
    </source>
</evidence>
<proteinExistence type="predicted"/>
<dbReference type="Proteomes" id="UP000789342">
    <property type="component" value="Unassembled WGS sequence"/>
</dbReference>